<gene>
    <name evidence="2" type="ORF">DdX_14342</name>
</gene>
<sequence length="97" mass="10964">MSDVDAFQNLLILAVIVAMVVIITLALFNWSAQTSTIVFGLLCCSIHLVSLIFFPRSDQRFYNILGVFCSGFLVVAHFWKLSHLYLPFLLYNVSYGP</sequence>
<feature type="transmembrane region" description="Helical" evidence="1">
    <location>
        <begin position="61"/>
        <end position="79"/>
    </location>
</feature>
<feature type="transmembrane region" description="Helical" evidence="1">
    <location>
        <begin position="7"/>
        <end position="30"/>
    </location>
</feature>
<evidence type="ECO:0000313" key="2">
    <source>
        <dbReference type="EMBL" id="KAI1704345.1"/>
    </source>
</evidence>
<feature type="transmembrane region" description="Helical" evidence="1">
    <location>
        <begin position="36"/>
        <end position="54"/>
    </location>
</feature>
<dbReference type="AlphaFoldDB" id="A0AAD4R1T9"/>
<evidence type="ECO:0000256" key="1">
    <source>
        <dbReference type="SAM" id="Phobius"/>
    </source>
</evidence>
<comment type="caution">
    <text evidence="2">The sequence shown here is derived from an EMBL/GenBank/DDBJ whole genome shotgun (WGS) entry which is preliminary data.</text>
</comment>
<dbReference type="Proteomes" id="UP001201812">
    <property type="component" value="Unassembled WGS sequence"/>
</dbReference>
<name>A0AAD4R1T9_9BILA</name>
<reference evidence="2" key="1">
    <citation type="submission" date="2022-01" db="EMBL/GenBank/DDBJ databases">
        <title>Genome Sequence Resource for Two Populations of Ditylenchus destructor, the Migratory Endoparasitic Phytonematode.</title>
        <authorList>
            <person name="Zhang H."/>
            <person name="Lin R."/>
            <person name="Xie B."/>
        </authorList>
    </citation>
    <scope>NUCLEOTIDE SEQUENCE</scope>
    <source>
        <strain evidence="2">BazhouSP</strain>
    </source>
</reference>
<keyword evidence="1" id="KW-1133">Transmembrane helix</keyword>
<evidence type="ECO:0000313" key="3">
    <source>
        <dbReference type="Proteomes" id="UP001201812"/>
    </source>
</evidence>
<accession>A0AAD4R1T9</accession>
<keyword evidence="1" id="KW-0472">Membrane</keyword>
<organism evidence="2 3">
    <name type="scientific">Ditylenchus destructor</name>
    <dbReference type="NCBI Taxonomy" id="166010"/>
    <lineage>
        <taxon>Eukaryota</taxon>
        <taxon>Metazoa</taxon>
        <taxon>Ecdysozoa</taxon>
        <taxon>Nematoda</taxon>
        <taxon>Chromadorea</taxon>
        <taxon>Rhabditida</taxon>
        <taxon>Tylenchina</taxon>
        <taxon>Tylenchomorpha</taxon>
        <taxon>Sphaerularioidea</taxon>
        <taxon>Anguinidae</taxon>
        <taxon>Anguininae</taxon>
        <taxon>Ditylenchus</taxon>
    </lineage>
</organism>
<keyword evidence="1" id="KW-0812">Transmembrane</keyword>
<proteinExistence type="predicted"/>
<keyword evidence="3" id="KW-1185">Reference proteome</keyword>
<dbReference type="EMBL" id="JAKKPZ010000069">
    <property type="protein sequence ID" value="KAI1704345.1"/>
    <property type="molecule type" value="Genomic_DNA"/>
</dbReference>
<protein>
    <submittedName>
        <fullName evidence="2">Uncharacterized protein</fullName>
    </submittedName>
</protein>